<dbReference type="Gene3D" id="2.160.20.10">
    <property type="entry name" value="Single-stranded right-handed beta-helix, Pectin lyase-like"/>
    <property type="match status" value="1"/>
</dbReference>
<dbReference type="Gramene" id="GBG82134">
    <property type="protein sequence ID" value="GBG82134"/>
    <property type="gene ID" value="CBR_g34415"/>
</dbReference>
<keyword evidence="3" id="KW-1185">Reference proteome</keyword>
<dbReference type="InterPro" id="IPR039448">
    <property type="entry name" value="Beta_helix"/>
</dbReference>
<dbReference type="PANTHER" id="PTHR11319">
    <property type="entry name" value="G PROTEIN-COUPLED RECEPTOR-RELATED"/>
    <property type="match status" value="1"/>
</dbReference>
<dbReference type="Pfam" id="PF13229">
    <property type="entry name" value="Beta_helix"/>
    <property type="match status" value="1"/>
</dbReference>
<evidence type="ECO:0000313" key="3">
    <source>
        <dbReference type="Proteomes" id="UP000265515"/>
    </source>
</evidence>
<proteinExistence type="predicted"/>
<dbReference type="EMBL" id="BFEA01000397">
    <property type="protein sequence ID" value="GBG82134.1"/>
    <property type="molecule type" value="Genomic_DNA"/>
</dbReference>
<protein>
    <recommendedName>
        <fullName evidence="1">Right handed beta helix domain-containing protein</fullName>
    </recommendedName>
</protein>
<sequence length="418" mass="43082">MAMAMAMAMAACGRCTRLSARTAGSLLLLSIFLPLAVGYGLNDFLAALNNQDIGYHEVQGDVVLNGSLPDITGRNLTLVGRAPRGGRPVIDGASKYGGSRSMGLTLKNLEFINFNGTVPIFSLLGNDIDIEDCVFRANIATGGSSSAVVSIQGGNVKISRSFFIGNQVSANGMSASGGAVYSMSAGRVVIESTVFRDNQVTGTRGLGEGGGVYLLFAGLYTISKCTFDGNQVDGLGGGMAALGSSRGEIVGSSFLRNSAYSTKRAYKSYATGGAIDIYGDNVTIISGCTFTGNKAEGRRGGAVSLSMYQAEATISGSKFEQNAAGKYGGAVGVRLVPPSLEEGKRGVILYEGGPPRSKVKFCGGNTYSRNVAGTSGAENIYVDMRNSSVSGVTFCPSEPPLALIEAETGTVNITCASC</sequence>
<name>A0A388LII0_CHABU</name>
<dbReference type="SUPFAM" id="SSF51126">
    <property type="entry name" value="Pectin lyase-like"/>
    <property type="match status" value="1"/>
</dbReference>
<dbReference type="Proteomes" id="UP000265515">
    <property type="component" value="Unassembled WGS sequence"/>
</dbReference>
<gene>
    <name evidence="2" type="ORF">CBR_g34415</name>
</gene>
<evidence type="ECO:0000259" key="1">
    <source>
        <dbReference type="Pfam" id="PF13229"/>
    </source>
</evidence>
<dbReference type="AlphaFoldDB" id="A0A388LII0"/>
<dbReference type="InterPro" id="IPR011050">
    <property type="entry name" value="Pectin_lyase_fold/virulence"/>
</dbReference>
<accession>A0A388LII0</accession>
<organism evidence="2 3">
    <name type="scientific">Chara braunii</name>
    <name type="common">Braun's stonewort</name>
    <dbReference type="NCBI Taxonomy" id="69332"/>
    <lineage>
        <taxon>Eukaryota</taxon>
        <taxon>Viridiplantae</taxon>
        <taxon>Streptophyta</taxon>
        <taxon>Charophyceae</taxon>
        <taxon>Charales</taxon>
        <taxon>Characeae</taxon>
        <taxon>Chara</taxon>
    </lineage>
</organism>
<reference evidence="2 3" key="1">
    <citation type="journal article" date="2018" name="Cell">
        <title>The Chara Genome: Secondary Complexity and Implications for Plant Terrestrialization.</title>
        <authorList>
            <person name="Nishiyama T."/>
            <person name="Sakayama H."/>
            <person name="Vries J.D."/>
            <person name="Buschmann H."/>
            <person name="Saint-Marcoux D."/>
            <person name="Ullrich K.K."/>
            <person name="Haas F.B."/>
            <person name="Vanderstraeten L."/>
            <person name="Becker D."/>
            <person name="Lang D."/>
            <person name="Vosolsobe S."/>
            <person name="Rombauts S."/>
            <person name="Wilhelmsson P.K.I."/>
            <person name="Janitza P."/>
            <person name="Kern R."/>
            <person name="Heyl A."/>
            <person name="Rumpler F."/>
            <person name="Villalobos L.I.A.C."/>
            <person name="Clay J.M."/>
            <person name="Skokan R."/>
            <person name="Toyoda A."/>
            <person name="Suzuki Y."/>
            <person name="Kagoshima H."/>
            <person name="Schijlen E."/>
            <person name="Tajeshwar N."/>
            <person name="Catarino B."/>
            <person name="Hetherington A.J."/>
            <person name="Saltykova A."/>
            <person name="Bonnot C."/>
            <person name="Breuninger H."/>
            <person name="Symeonidi A."/>
            <person name="Radhakrishnan G.V."/>
            <person name="Van Nieuwerburgh F."/>
            <person name="Deforce D."/>
            <person name="Chang C."/>
            <person name="Karol K.G."/>
            <person name="Hedrich R."/>
            <person name="Ulvskov P."/>
            <person name="Glockner G."/>
            <person name="Delwiche C.F."/>
            <person name="Petrasek J."/>
            <person name="Van de Peer Y."/>
            <person name="Friml J."/>
            <person name="Beilby M."/>
            <person name="Dolan L."/>
            <person name="Kohara Y."/>
            <person name="Sugano S."/>
            <person name="Fujiyama A."/>
            <person name="Delaux P.-M."/>
            <person name="Quint M."/>
            <person name="TheiBen G."/>
            <person name="Hagemann M."/>
            <person name="Harholt J."/>
            <person name="Dunand C."/>
            <person name="Zachgo S."/>
            <person name="Langdale J."/>
            <person name="Maumus F."/>
            <person name="Straeten D.V.D."/>
            <person name="Gould S.B."/>
            <person name="Rensing S.A."/>
        </authorList>
    </citation>
    <scope>NUCLEOTIDE SEQUENCE [LARGE SCALE GENOMIC DNA]</scope>
    <source>
        <strain evidence="2 3">S276</strain>
    </source>
</reference>
<feature type="domain" description="Right handed beta helix" evidence="1">
    <location>
        <begin position="128"/>
        <end position="319"/>
    </location>
</feature>
<dbReference type="PANTHER" id="PTHR11319:SF35">
    <property type="entry name" value="OUTER MEMBRANE PROTEIN PMPC-RELATED"/>
    <property type="match status" value="1"/>
</dbReference>
<evidence type="ECO:0000313" key="2">
    <source>
        <dbReference type="EMBL" id="GBG82134.1"/>
    </source>
</evidence>
<dbReference type="InterPro" id="IPR012334">
    <property type="entry name" value="Pectin_lyas_fold"/>
</dbReference>
<comment type="caution">
    <text evidence="2">The sequence shown here is derived from an EMBL/GenBank/DDBJ whole genome shotgun (WGS) entry which is preliminary data.</text>
</comment>